<dbReference type="AlphaFoldDB" id="A0A9P0F4G8"/>
<evidence type="ECO:0000256" key="4">
    <source>
        <dbReference type="ARBA" id="ARBA00022692"/>
    </source>
</evidence>
<dbReference type="PROSITE" id="PS50920">
    <property type="entry name" value="SOLCAR"/>
    <property type="match status" value="3"/>
</dbReference>
<dbReference type="GO" id="GO:0005289">
    <property type="term" value="F:high-affinity L-arginine transmembrane transporter activity"/>
    <property type="evidence" value="ECO:0007669"/>
    <property type="project" value="TreeGrafter"/>
</dbReference>
<protein>
    <recommendedName>
        <fullName evidence="13">Mitochondrial carrier protein</fullName>
    </recommendedName>
</protein>
<name>A0A9P0F4G8_BEMTA</name>
<dbReference type="Pfam" id="PF00153">
    <property type="entry name" value="Mito_carr"/>
    <property type="match status" value="3"/>
</dbReference>
<sequence>MSWFDSCDFGAGWFAGVSQMVVAHPLDTVKVRLQTLPHLNFVSVLVNTAKVEGVRGFYRGFLFPSLTAGVLNSAFFGVYGNTLRMLETYRGASNHQKLCCDGGPAYPLWHLDCFTAGCIAGTACVTLSTPIELIKTKLQATAIFAKEANEPLKPVECVKLMYRHNGLKGLFKGFHIMVLRDVPSYGLKIVMYEHLQCMMRADRVHGEAPMFSEVVIASGVAGVASWAVIIPLDVVKSRIQADDIRNPKYSGIIDCFVKSYRADGLKVFGRGFWIITFRAFPVNVISFVGYEEFLKFCKWMSQK</sequence>
<dbReference type="EMBL" id="OU963867">
    <property type="protein sequence ID" value="CAH0391748.1"/>
    <property type="molecule type" value="Genomic_DNA"/>
</dbReference>
<evidence type="ECO:0000256" key="6">
    <source>
        <dbReference type="ARBA" id="ARBA00022989"/>
    </source>
</evidence>
<keyword evidence="12" id="KW-1185">Reference proteome</keyword>
<evidence type="ECO:0000256" key="10">
    <source>
        <dbReference type="RuleBase" id="RU000488"/>
    </source>
</evidence>
<keyword evidence="7" id="KW-0496">Mitochondrion</keyword>
<dbReference type="PANTHER" id="PTHR45624">
    <property type="entry name" value="MITOCHONDRIAL BASIC AMINO ACIDS TRANSPORTER-RELATED"/>
    <property type="match status" value="1"/>
</dbReference>
<gene>
    <name evidence="11" type="ORF">BEMITA_LOCUS10337</name>
</gene>
<comment type="similarity">
    <text evidence="2 10">Belongs to the mitochondrial carrier (TC 2.A.29) family.</text>
</comment>
<proteinExistence type="inferred from homology"/>
<evidence type="ECO:0008006" key="13">
    <source>
        <dbReference type="Google" id="ProtNLM"/>
    </source>
</evidence>
<dbReference type="GO" id="GO:1990575">
    <property type="term" value="P:mitochondrial L-ornithine transmembrane transport"/>
    <property type="evidence" value="ECO:0007669"/>
    <property type="project" value="TreeGrafter"/>
</dbReference>
<dbReference type="PRINTS" id="PR00926">
    <property type="entry name" value="MITOCARRIER"/>
</dbReference>
<dbReference type="InterPro" id="IPR050567">
    <property type="entry name" value="Mitochondrial_Carrier"/>
</dbReference>
<dbReference type="Proteomes" id="UP001152759">
    <property type="component" value="Chromosome 6"/>
</dbReference>
<organism evidence="11 12">
    <name type="scientific">Bemisia tabaci</name>
    <name type="common">Sweetpotato whitefly</name>
    <name type="synonym">Aleurodes tabaci</name>
    <dbReference type="NCBI Taxonomy" id="7038"/>
    <lineage>
        <taxon>Eukaryota</taxon>
        <taxon>Metazoa</taxon>
        <taxon>Ecdysozoa</taxon>
        <taxon>Arthropoda</taxon>
        <taxon>Hexapoda</taxon>
        <taxon>Insecta</taxon>
        <taxon>Pterygota</taxon>
        <taxon>Neoptera</taxon>
        <taxon>Paraneoptera</taxon>
        <taxon>Hemiptera</taxon>
        <taxon>Sternorrhyncha</taxon>
        <taxon>Aleyrodoidea</taxon>
        <taxon>Aleyrodidae</taxon>
        <taxon>Aleyrodinae</taxon>
        <taxon>Bemisia</taxon>
    </lineage>
</organism>
<evidence type="ECO:0000256" key="2">
    <source>
        <dbReference type="ARBA" id="ARBA00006375"/>
    </source>
</evidence>
<dbReference type="Gene3D" id="1.50.40.10">
    <property type="entry name" value="Mitochondrial carrier domain"/>
    <property type="match status" value="1"/>
</dbReference>
<dbReference type="GO" id="GO:0031966">
    <property type="term" value="C:mitochondrial membrane"/>
    <property type="evidence" value="ECO:0007669"/>
    <property type="project" value="UniProtKB-SubCell"/>
</dbReference>
<keyword evidence="3 10" id="KW-0813">Transport</keyword>
<evidence type="ECO:0000256" key="9">
    <source>
        <dbReference type="PROSITE-ProRule" id="PRU00282"/>
    </source>
</evidence>
<feature type="repeat" description="Solcar" evidence="9">
    <location>
        <begin position="209"/>
        <end position="296"/>
    </location>
</feature>
<evidence type="ECO:0000256" key="8">
    <source>
        <dbReference type="ARBA" id="ARBA00023136"/>
    </source>
</evidence>
<evidence type="ECO:0000256" key="3">
    <source>
        <dbReference type="ARBA" id="ARBA00022448"/>
    </source>
</evidence>
<dbReference type="KEGG" id="btab:109043265"/>
<evidence type="ECO:0000256" key="5">
    <source>
        <dbReference type="ARBA" id="ARBA00022737"/>
    </source>
</evidence>
<dbReference type="InterPro" id="IPR002067">
    <property type="entry name" value="MCP"/>
</dbReference>
<keyword evidence="6" id="KW-1133">Transmembrane helix</keyword>
<keyword evidence="8 9" id="KW-0472">Membrane</keyword>
<keyword evidence="4 9" id="KW-0812">Transmembrane</keyword>
<reference evidence="11" key="1">
    <citation type="submission" date="2021-12" db="EMBL/GenBank/DDBJ databases">
        <authorList>
            <person name="King R."/>
        </authorList>
    </citation>
    <scope>NUCLEOTIDE SEQUENCE</scope>
</reference>
<accession>A0A9P0F4G8</accession>
<evidence type="ECO:0000256" key="1">
    <source>
        <dbReference type="ARBA" id="ARBA00004225"/>
    </source>
</evidence>
<evidence type="ECO:0000313" key="11">
    <source>
        <dbReference type="EMBL" id="CAH0391748.1"/>
    </source>
</evidence>
<dbReference type="SUPFAM" id="SSF103506">
    <property type="entry name" value="Mitochondrial carrier"/>
    <property type="match status" value="1"/>
</dbReference>
<evidence type="ECO:0000256" key="7">
    <source>
        <dbReference type="ARBA" id="ARBA00023128"/>
    </source>
</evidence>
<dbReference type="InterPro" id="IPR018108">
    <property type="entry name" value="MCP_transmembrane"/>
</dbReference>
<evidence type="ECO:0000313" key="12">
    <source>
        <dbReference type="Proteomes" id="UP001152759"/>
    </source>
</evidence>
<dbReference type="InterPro" id="IPR023395">
    <property type="entry name" value="MCP_dom_sf"/>
</dbReference>
<feature type="repeat" description="Solcar" evidence="9">
    <location>
        <begin position="3"/>
        <end position="85"/>
    </location>
</feature>
<feature type="repeat" description="Solcar" evidence="9">
    <location>
        <begin position="108"/>
        <end position="198"/>
    </location>
</feature>
<comment type="subcellular location">
    <subcellularLocation>
        <location evidence="1">Mitochondrion membrane</location>
        <topology evidence="1">Multi-pass membrane protein</topology>
    </subcellularLocation>
</comment>
<dbReference type="OrthoDB" id="193856at2759"/>
<keyword evidence="5" id="KW-0677">Repeat</keyword>
<dbReference type="PANTHER" id="PTHR45624:SF1">
    <property type="entry name" value="SD08189P"/>
    <property type="match status" value="1"/>
</dbReference>